<gene>
    <name evidence="1" type="ORF">BACINT_00763</name>
</gene>
<organism evidence="1 2">
    <name type="scientific">Bacteroides intestinalis DSM 17393</name>
    <dbReference type="NCBI Taxonomy" id="471870"/>
    <lineage>
        <taxon>Bacteria</taxon>
        <taxon>Pseudomonadati</taxon>
        <taxon>Bacteroidota</taxon>
        <taxon>Bacteroidia</taxon>
        <taxon>Bacteroidales</taxon>
        <taxon>Bacteroidaceae</taxon>
        <taxon>Bacteroides</taxon>
    </lineage>
</organism>
<dbReference type="STRING" id="471870.BACINT_00763"/>
<proteinExistence type="predicted"/>
<evidence type="ECO:0000313" key="1">
    <source>
        <dbReference type="EMBL" id="EDV07196.1"/>
    </source>
</evidence>
<accession>B3C772</accession>
<reference evidence="1 2" key="1">
    <citation type="submission" date="2008-04" db="EMBL/GenBank/DDBJ databases">
        <title>Draft genome sequence of Bacteroides intestinalis (DSM 17393).</title>
        <authorList>
            <person name="Sudarsanam P."/>
            <person name="Ley R."/>
            <person name="Guruge J."/>
            <person name="Turnbaugh P.J."/>
            <person name="Mahowald M."/>
            <person name="Liep D."/>
            <person name="Gordon J."/>
        </authorList>
    </citation>
    <scope>NUCLEOTIDE SEQUENCE [LARGE SCALE GENOMIC DNA]</scope>
    <source>
        <strain evidence="1 2">DSM 17393</strain>
    </source>
</reference>
<dbReference type="AlphaFoldDB" id="B3C772"/>
<comment type="caution">
    <text evidence="1">The sequence shown here is derived from an EMBL/GenBank/DDBJ whole genome shotgun (WGS) entry which is preliminary data.</text>
</comment>
<protein>
    <submittedName>
        <fullName evidence="1">Uncharacterized protein</fullName>
    </submittedName>
</protein>
<dbReference type="Proteomes" id="UP000004596">
    <property type="component" value="Unassembled WGS sequence"/>
</dbReference>
<reference evidence="1 2" key="2">
    <citation type="submission" date="2008-04" db="EMBL/GenBank/DDBJ databases">
        <authorList>
            <person name="Fulton L."/>
            <person name="Clifton S."/>
            <person name="Fulton B."/>
            <person name="Xu J."/>
            <person name="Minx P."/>
            <person name="Pepin K.H."/>
            <person name="Johnson M."/>
            <person name="Thiruvilangam P."/>
            <person name="Bhonagiri V."/>
            <person name="Nash W.E."/>
            <person name="Mardis E.R."/>
            <person name="Wilson R.K."/>
        </authorList>
    </citation>
    <scope>NUCLEOTIDE SEQUENCE [LARGE SCALE GENOMIC DNA]</scope>
    <source>
        <strain evidence="1 2">DSM 17393</strain>
    </source>
</reference>
<dbReference type="EMBL" id="ABJL02000006">
    <property type="protein sequence ID" value="EDV07196.1"/>
    <property type="molecule type" value="Genomic_DNA"/>
</dbReference>
<sequence>MQPQSLSEKPAEAKASRGKILFFPPWRFFLSTMVERKNLHGGKKETPWWKE</sequence>
<name>B3C772_9BACE</name>
<evidence type="ECO:0000313" key="2">
    <source>
        <dbReference type="Proteomes" id="UP000004596"/>
    </source>
</evidence>